<comment type="caution">
    <text evidence="9">The sequence shown here is derived from an EMBL/GenBank/DDBJ whole genome shotgun (WGS) entry which is preliminary data.</text>
</comment>
<dbReference type="AlphaFoldDB" id="A0A2T9YI20"/>
<dbReference type="SUPFAM" id="SSF52279">
    <property type="entry name" value="Beta-D-glucan exohydrolase, C-terminal domain"/>
    <property type="match status" value="2"/>
</dbReference>
<dbReference type="InterPro" id="IPR013783">
    <property type="entry name" value="Ig-like_fold"/>
</dbReference>
<dbReference type="EMBL" id="MBFR01000179">
    <property type="protein sequence ID" value="PVU91973.1"/>
    <property type="molecule type" value="Genomic_DNA"/>
</dbReference>
<feature type="domain" description="Glycoside hydrolase family 3 C-terminal" evidence="8">
    <location>
        <begin position="685"/>
        <end position="909"/>
    </location>
</feature>
<feature type="domain" description="Glycoside hydrolase family 3 C-terminal" evidence="8">
    <location>
        <begin position="455"/>
        <end position="565"/>
    </location>
</feature>
<evidence type="ECO:0000259" key="7">
    <source>
        <dbReference type="Pfam" id="PF00933"/>
    </source>
</evidence>
<comment type="catalytic activity">
    <reaction evidence="1">
        <text>Hydrolysis of terminal, non-reducing beta-D-glucosyl residues with release of beta-D-glucose.</text>
        <dbReference type="EC" id="3.2.1.21"/>
    </reaction>
</comment>
<dbReference type="Gene3D" id="3.40.50.1700">
    <property type="entry name" value="Glycoside hydrolase family 3 C-terminal domain"/>
    <property type="match status" value="2"/>
</dbReference>
<dbReference type="GO" id="GO:0009251">
    <property type="term" value="P:glucan catabolic process"/>
    <property type="evidence" value="ECO:0007669"/>
    <property type="project" value="TreeGrafter"/>
</dbReference>
<dbReference type="Pfam" id="PF01915">
    <property type="entry name" value="Glyco_hydro_3_C"/>
    <property type="match status" value="2"/>
</dbReference>
<dbReference type="EC" id="3.2.1.21" evidence="3"/>
<dbReference type="Pfam" id="PF00933">
    <property type="entry name" value="Glyco_hydro_3"/>
    <property type="match status" value="1"/>
</dbReference>
<protein>
    <recommendedName>
        <fullName evidence="3">beta-glucosidase</fullName>
        <ecNumber evidence="3">3.2.1.21</ecNumber>
    </recommendedName>
</protein>
<sequence>MLALASLSSSLEVQTKIGPTISITGPKMIGNTVCLPDNFSLQDFDPMRPKSVDTYEVPKFDESGFIGPSNIIDDDVLSLVNSLTLEQKVGQMTQIHTDQFIGCDGLMNRTAIEYYFSTYNIGSVLHLAFGSSSRFAYWSPQRFANLSNTMQEIALSTGSKIPILFGIDSLRGASLIKGAVIFPTAVSTAATFNRKHAYTCGRVSAKDTRAGGMHLSFGPSADININKLWSRNFENFGEDPYLAGEMAHYSVKGYQGNYKKDRSRVAACVKHFIAYPNTYNGKDQEPRYVPMNQVMEYHAPSFLKAFAAGSATAMETYGSLNGEDVISSKLILKTLLRETMKFNGTLISDYGEVISQYSTHKTAFDETDASYISINNTSLDLSMVGEGGEFTLGTIELVKQGKIPMSRIDESVGRLLQLKKDLGLFTNPFSDPALIDTVASKRDIEDARETARESIVLLKNENNFLPLKNNEKVLFIGTNINSTRYMGGGWNVKGNGPSDLEGDAIYDGYGDTILSGIESVTGKKPNWITGYDIEGNQVDSFDDIMRMARRADKIIFGFGENTKTEIGEKMKFNGTLISDYGEVISQYSTHKTAFDETDASYISINNTSLDLSMVGEGGEFTLGTIELVKQGKIPMSRIDESVGRLLQLKKDLGLFTNPFSDPALIDTVASKRDIEDARETARESIVLLKNENNFLPLKNNEKVLFIGTNINSTRYMGGGWNVKGNGPSDLEGDAIYDGYGDTILSGIESVTGKKPNWITGYDIEGNQVDSFDDIMRMARRADKIIFGFGENTKTEIGGDIESLSLNPEQYNIVKKIAVETTTPFGILLLQNRPFSLGKLSKYADSIVNALLPGAYGGLPVAEMLYGKYSPSGRMPYTYPRLEYQSSVTYYAPIWNEYDPEFAFGTGFGYNNITYSNITVSSNKLSIGNPVTISVTAHNKGDTPQKETVIMYTTQKIRRRYAPERFRVRDFDKKTISAGESVEYSFTLTAEELKFYTVELDHILEEGPVVITLNAGNNNKVSTEIYLNTK</sequence>
<evidence type="ECO:0000256" key="4">
    <source>
        <dbReference type="ARBA" id="ARBA00022729"/>
    </source>
</evidence>
<evidence type="ECO:0000256" key="3">
    <source>
        <dbReference type="ARBA" id="ARBA00012744"/>
    </source>
</evidence>
<evidence type="ECO:0000313" key="9">
    <source>
        <dbReference type="EMBL" id="PVU91973.1"/>
    </source>
</evidence>
<evidence type="ECO:0000256" key="6">
    <source>
        <dbReference type="ARBA" id="ARBA00023295"/>
    </source>
</evidence>
<accession>A0A2T9YI20</accession>
<keyword evidence="6" id="KW-0326">Glycosidase</keyword>
<dbReference type="Proteomes" id="UP000245383">
    <property type="component" value="Unassembled WGS sequence"/>
</dbReference>
<organism evidence="9 10">
    <name type="scientific">Smittium simulii</name>
    <dbReference type="NCBI Taxonomy" id="133385"/>
    <lineage>
        <taxon>Eukaryota</taxon>
        <taxon>Fungi</taxon>
        <taxon>Fungi incertae sedis</taxon>
        <taxon>Zoopagomycota</taxon>
        <taxon>Kickxellomycotina</taxon>
        <taxon>Harpellomycetes</taxon>
        <taxon>Harpellales</taxon>
        <taxon>Legeriomycetaceae</taxon>
        <taxon>Smittium</taxon>
    </lineage>
</organism>
<reference evidence="9 10" key="1">
    <citation type="journal article" date="2018" name="MBio">
        <title>Comparative Genomics Reveals the Core Gene Toolbox for the Fungus-Insect Symbiosis.</title>
        <authorList>
            <person name="Wang Y."/>
            <person name="Stata M."/>
            <person name="Wang W."/>
            <person name="Stajich J.E."/>
            <person name="White M.M."/>
            <person name="Moncalvo J.M."/>
        </authorList>
    </citation>
    <scope>NUCLEOTIDE SEQUENCE [LARGE SCALE GENOMIC DNA]</scope>
    <source>
        <strain evidence="9 10">SWE-8-4</strain>
    </source>
</reference>
<dbReference type="InterPro" id="IPR002772">
    <property type="entry name" value="Glyco_hydro_3_C"/>
</dbReference>
<keyword evidence="10" id="KW-1185">Reference proteome</keyword>
<gene>
    <name evidence="9" type="ORF">BB561_004114</name>
</gene>
<dbReference type="STRING" id="133385.A0A2T9YI20"/>
<dbReference type="PANTHER" id="PTHR30620">
    <property type="entry name" value="PERIPLASMIC BETA-GLUCOSIDASE-RELATED"/>
    <property type="match status" value="1"/>
</dbReference>
<dbReference type="Gene3D" id="2.60.40.10">
    <property type="entry name" value="Immunoglobulins"/>
    <property type="match status" value="1"/>
</dbReference>
<dbReference type="InterPro" id="IPR036962">
    <property type="entry name" value="Glyco_hydro_3_N_sf"/>
</dbReference>
<dbReference type="SUPFAM" id="SSF51445">
    <property type="entry name" value="(Trans)glycosidases"/>
    <property type="match status" value="2"/>
</dbReference>
<keyword evidence="4" id="KW-0732">Signal</keyword>
<evidence type="ECO:0000256" key="1">
    <source>
        <dbReference type="ARBA" id="ARBA00000448"/>
    </source>
</evidence>
<evidence type="ECO:0000259" key="8">
    <source>
        <dbReference type="Pfam" id="PF01915"/>
    </source>
</evidence>
<evidence type="ECO:0000256" key="5">
    <source>
        <dbReference type="ARBA" id="ARBA00022801"/>
    </source>
</evidence>
<dbReference type="OrthoDB" id="2123594at2759"/>
<dbReference type="PANTHER" id="PTHR30620:SF16">
    <property type="entry name" value="LYSOSOMAL BETA GLUCOSIDASE"/>
    <property type="match status" value="1"/>
</dbReference>
<proteinExistence type="inferred from homology"/>
<dbReference type="InterPro" id="IPR036881">
    <property type="entry name" value="Glyco_hydro_3_C_sf"/>
</dbReference>
<keyword evidence="5" id="KW-0378">Hydrolase</keyword>
<dbReference type="PRINTS" id="PR00133">
    <property type="entry name" value="GLHYDRLASE3"/>
</dbReference>
<comment type="similarity">
    <text evidence="2">Belongs to the glycosyl hydrolase 3 family.</text>
</comment>
<dbReference type="InterPro" id="IPR017853">
    <property type="entry name" value="GH"/>
</dbReference>
<evidence type="ECO:0000313" key="10">
    <source>
        <dbReference type="Proteomes" id="UP000245383"/>
    </source>
</evidence>
<feature type="domain" description="Glycoside hydrolase family 3 N-terminal" evidence="7">
    <location>
        <begin position="84"/>
        <end position="418"/>
    </location>
</feature>
<name>A0A2T9YI20_9FUNG</name>
<dbReference type="GO" id="GO:0008422">
    <property type="term" value="F:beta-glucosidase activity"/>
    <property type="evidence" value="ECO:0007669"/>
    <property type="project" value="UniProtKB-EC"/>
</dbReference>
<dbReference type="Gene3D" id="3.20.20.300">
    <property type="entry name" value="Glycoside hydrolase, family 3, N-terminal domain"/>
    <property type="match status" value="1"/>
</dbReference>
<dbReference type="InterPro" id="IPR051915">
    <property type="entry name" value="Cellulose_Degrad_GH3"/>
</dbReference>
<evidence type="ECO:0000256" key="2">
    <source>
        <dbReference type="ARBA" id="ARBA00005336"/>
    </source>
</evidence>
<dbReference type="InterPro" id="IPR001764">
    <property type="entry name" value="Glyco_hydro_3_N"/>
</dbReference>